<organism evidence="1 2">
    <name type="scientific">Stutzerimonas stutzeri</name>
    <name type="common">Pseudomonas stutzeri</name>
    <dbReference type="NCBI Taxonomy" id="316"/>
    <lineage>
        <taxon>Bacteria</taxon>
        <taxon>Pseudomonadati</taxon>
        <taxon>Pseudomonadota</taxon>
        <taxon>Gammaproteobacteria</taxon>
        <taxon>Pseudomonadales</taxon>
        <taxon>Pseudomonadaceae</taxon>
        <taxon>Stutzerimonas</taxon>
    </lineage>
</organism>
<reference evidence="1 2" key="2">
    <citation type="submission" date="2014-03" db="EMBL/GenBank/DDBJ databases">
        <authorList>
            <person name="Baltrus D."/>
            <person name="Dougherty K."/>
        </authorList>
    </citation>
    <scope>NUCLEOTIDE SEQUENCE</scope>
    <source>
        <strain evidence="1 2">28a24</strain>
    </source>
</reference>
<evidence type="ECO:0000313" key="2">
    <source>
        <dbReference type="Proteomes" id="UP000019522"/>
    </source>
</evidence>
<name>W8RD04_STUST</name>
<dbReference type="Proteomes" id="UP000019522">
    <property type="component" value="Chromosome"/>
</dbReference>
<reference evidence="2" key="1">
    <citation type="journal article" date="2014" name="Genome Announc.">
        <title>Complete Genome Sequence of the Highly Transformable Pseudomonas stutzeri Strain 28a24.</title>
        <authorList>
            <person name="Smith B.A."/>
            <person name="Dougherty K.M."/>
            <person name="Baltrus D.A."/>
        </authorList>
    </citation>
    <scope>NUCLEOTIDE SEQUENCE [LARGE SCALE GENOMIC DNA]</scope>
    <source>
        <strain evidence="2">28a24</strain>
    </source>
</reference>
<sequence length="68" mass="7374">MLRLTCLFSTAVLAAVASIQPPDAMHAPDYLPATLKQPSALTTQKLSAPAQIISQEVSNPVQPQRWIF</sequence>
<dbReference type="AlphaFoldDB" id="W8RD04"/>
<proteinExistence type="predicted"/>
<accession>W8RD04</accession>
<dbReference type="KEGG" id="pstt:CH92_07880"/>
<dbReference type="PATRIC" id="fig|316.77.peg.1566"/>
<dbReference type="EMBL" id="CP007441">
    <property type="protein sequence ID" value="AHL77623.1"/>
    <property type="molecule type" value="Genomic_DNA"/>
</dbReference>
<evidence type="ECO:0000313" key="1">
    <source>
        <dbReference type="EMBL" id="AHL77623.1"/>
    </source>
</evidence>
<protein>
    <submittedName>
        <fullName evidence="1">Uncharacterized protein</fullName>
    </submittedName>
</protein>
<gene>
    <name evidence="1" type="ORF">CH92_07880</name>
</gene>